<accession>A0A1B6FYJ4</accession>
<dbReference type="AlphaFoldDB" id="A0A1B6FYJ4"/>
<dbReference type="EMBL" id="GECZ01014558">
    <property type="protein sequence ID" value="JAS55211.1"/>
    <property type="molecule type" value="Transcribed_RNA"/>
</dbReference>
<organism evidence="2">
    <name type="scientific">Cuerna arida</name>
    <dbReference type="NCBI Taxonomy" id="1464854"/>
    <lineage>
        <taxon>Eukaryota</taxon>
        <taxon>Metazoa</taxon>
        <taxon>Ecdysozoa</taxon>
        <taxon>Arthropoda</taxon>
        <taxon>Hexapoda</taxon>
        <taxon>Insecta</taxon>
        <taxon>Pterygota</taxon>
        <taxon>Neoptera</taxon>
        <taxon>Paraneoptera</taxon>
        <taxon>Hemiptera</taxon>
        <taxon>Auchenorrhyncha</taxon>
        <taxon>Membracoidea</taxon>
        <taxon>Cicadellidae</taxon>
        <taxon>Cicadellinae</taxon>
        <taxon>Proconiini</taxon>
        <taxon>Cuerna</taxon>
    </lineage>
</organism>
<evidence type="ECO:0000256" key="1">
    <source>
        <dbReference type="SAM" id="MobiDB-lite"/>
    </source>
</evidence>
<name>A0A1B6FYJ4_9HEMI</name>
<proteinExistence type="predicted"/>
<feature type="compositionally biased region" description="Basic and acidic residues" evidence="1">
    <location>
        <begin position="487"/>
        <end position="497"/>
    </location>
</feature>
<feature type="region of interest" description="Disordered" evidence="1">
    <location>
        <begin position="309"/>
        <end position="509"/>
    </location>
</feature>
<feature type="compositionally biased region" description="Acidic residues" evidence="1">
    <location>
        <begin position="44"/>
        <end position="59"/>
    </location>
</feature>
<gene>
    <name evidence="2" type="ORF">g.10485</name>
</gene>
<reference evidence="2" key="1">
    <citation type="submission" date="2015-11" db="EMBL/GenBank/DDBJ databases">
        <title>De novo transcriptome assembly of four potential Pierce s Disease insect vectors from Arizona vineyards.</title>
        <authorList>
            <person name="Tassone E.E."/>
        </authorList>
    </citation>
    <scope>NUCLEOTIDE SEQUENCE</scope>
</reference>
<evidence type="ECO:0000313" key="2">
    <source>
        <dbReference type="EMBL" id="JAS55211.1"/>
    </source>
</evidence>
<feature type="region of interest" description="Disordered" evidence="1">
    <location>
        <begin position="231"/>
        <end position="259"/>
    </location>
</feature>
<sequence length="639" mass="74120">MGFNMPSEEIYNIMDPESSDESEINYAEIEQEVDELLASLEYQDSTDEGNYSEEDDAEDNKEPVYKESGEQNAGGGNGEEYNVAENNTQDYVGKENREECEEGHTVNHDAEYERELYVEEREEIHTEKECTKNVNAGKKEDVKYLLSILEDGNEEERAEDSRNDVELNPEALLQQMFQEAPKDIEIIELDDDSSDEHTVTTMTTIVQKVVTVKREKDSNTAVHHSKMGQQYEFHKQTTKTREVEDGDIGRDESKPLSNSLGNEVISVNEVGAIPSFKEEMMKELNKRDGEYKSTFKILQTGLENLGKRMDLQTVSVKKRKNSHKHENRKRRLKSKNTPQIKYHSRSRSDSSERSYSKRTHHKRARSSSSDSLRHSKESCNHRSRSRSRHSCCRRSRSRSRHSRRRSRSWSRHSRRRRSLSWSRHSPRRSRSWSRRSRRRSRSRSHQDKHRSYSSSSSSSSSRRSSLPLQYSKRRRPRDSSSSSSSRSPERRRPRDTSPKPPVDDFTSSIMIQSDPFSSTSSSYITQSTYQQNVRNGLGVYTKKSIVTTSYKRELKSFSKSAKNYKKISQSVSSSDSEDPLSNIPLRVYDNHGNDITRNQPSGDLNHPFYIHPQDVELYRVRMKNGMFPVMALHEICIKC</sequence>
<feature type="compositionally biased region" description="Basic and acidic residues" evidence="1">
    <location>
        <begin position="60"/>
        <end position="69"/>
    </location>
</feature>
<feature type="compositionally biased region" description="Low complexity" evidence="1">
    <location>
        <begin position="452"/>
        <end position="465"/>
    </location>
</feature>
<feature type="region of interest" description="Disordered" evidence="1">
    <location>
        <begin position="1"/>
        <end position="22"/>
    </location>
</feature>
<feature type="non-terminal residue" evidence="2">
    <location>
        <position position="639"/>
    </location>
</feature>
<feature type="region of interest" description="Disordered" evidence="1">
    <location>
        <begin position="39"/>
        <end position="85"/>
    </location>
</feature>
<protein>
    <submittedName>
        <fullName evidence="2">Uncharacterized protein</fullName>
    </submittedName>
</protein>
<feature type="compositionally biased region" description="Basic and acidic residues" evidence="1">
    <location>
        <begin position="371"/>
        <end position="380"/>
    </location>
</feature>
<feature type="compositionally biased region" description="Basic residues" evidence="1">
    <location>
        <begin position="356"/>
        <end position="365"/>
    </location>
</feature>
<feature type="compositionally biased region" description="Basic and acidic residues" evidence="1">
    <location>
        <begin position="232"/>
        <end position="254"/>
    </location>
</feature>
<feature type="compositionally biased region" description="Basic and acidic residues" evidence="1">
    <location>
        <begin position="346"/>
        <end position="355"/>
    </location>
</feature>
<feature type="compositionally biased region" description="Basic residues" evidence="1">
    <location>
        <begin position="316"/>
        <end position="334"/>
    </location>
</feature>
<feature type="compositionally biased region" description="Basic residues" evidence="1">
    <location>
        <begin position="381"/>
        <end position="448"/>
    </location>
</feature>